<reference evidence="1 2" key="1">
    <citation type="submission" date="2019-05" db="EMBL/GenBank/DDBJ databases">
        <title>Another draft genome of Portunus trituberculatus and its Hox gene families provides insights of decapod evolution.</title>
        <authorList>
            <person name="Jeong J.-H."/>
            <person name="Song I."/>
            <person name="Kim S."/>
            <person name="Choi T."/>
            <person name="Kim D."/>
            <person name="Ryu S."/>
            <person name="Kim W."/>
        </authorList>
    </citation>
    <scope>NUCLEOTIDE SEQUENCE [LARGE SCALE GENOMIC DNA]</scope>
    <source>
        <tissue evidence="1">Muscle</tissue>
    </source>
</reference>
<dbReference type="AlphaFoldDB" id="A0A5B7IMT0"/>
<evidence type="ECO:0000313" key="1">
    <source>
        <dbReference type="EMBL" id="MPC85870.1"/>
    </source>
</evidence>
<organism evidence="1 2">
    <name type="scientific">Portunus trituberculatus</name>
    <name type="common">Swimming crab</name>
    <name type="synonym">Neptunus trituberculatus</name>
    <dbReference type="NCBI Taxonomy" id="210409"/>
    <lineage>
        <taxon>Eukaryota</taxon>
        <taxon>Metazoa</taxon>
        <taxon>Ecdysozoa</taxon>
        <taxon>Arthropoda</taxon>
        <taxon>Crustacea</taxon>
        <taxon>Multicrustacea</taxon>
        <taxon>Malacostraca</taxon>
        <taxon>Eumalacostraca</taxon>
        <taxon>Eucarida</taxon>
        <taxon>Decapoda</taxon>
        <taxon>Pleocyemata</taxon>
        <taxon>Brachyura</taxon>
        <taxon>Eubrachyura</taxon>
        <taxon>Portunoidea</taxon>
        <taxon>Portunidae</taxon>
        <taxon>Portuninae</taxon>
        <taxon>Portunus</taxon>
    </lineage>
</organism>
<proteinExistence type="predicted"/>
<sequence>MKCAMTRLKRRHSTATQKNQLLKAFPSLLPAAQQSATVDGRGGTIGVIGLIDPRARVSRQKTKMPPPLRCRCLEDAGRWRTYDTSSSPSLPPLMWMLISREIQHSSRKMCCSFQSLMNGYEEARRASRGGEAGQGGTRVWVWRGPATYRDPAISSVFTSPRHHRHDWSITQPVKEPPPITLRLSCRLGQLRDCCIREGGKGRDV</sequence>
<name>A0A5B7IMT0_PORTR</name>
<protein>
    <submittedName>
        <fullName evidence="1">Uncharacterized protein</fullName>
    </submittedName>
</protein>
<comment type="caution">
    <text evidence="1">The sequence shown here is derived from an EMBL/GenBank/DDBJ whole genome shotgun (WGS) entry which is preliminary data.</text>
</comment>
<accession>A0A5B7IMT0</accession>
<evidence type="ECO:0000313" key="2">
    <source>
        <dbReference type="Proteomes" id="UP000324222"/>
    </source>
</evidence>
<keyword evidence="2" id="KW-1185">Reference proteome</keyword>
<dbReference type="EMBL" id="VSRR010069839">
    <property type="protein sequence ID" value="MPC85870.1"/>
    <property type="molecule type" value="Genomic_DNA"/>
</dbReference>
<gene>
    <name evidence="1" type="ORF">E2C01_080669</name>
</gene>
<dbReference type="Proteomes" id="UP000324222">
    <property type="component" value="Unassembled WGS sequence"/>
</dbReference>